<dbReference type="EMBL" id="LR797267">
    <property type="protein sequence ID" value="CAB4198161.1"/>
    <property type="molecule type" value="Genomic_DNA"/>
</dbReference>
<proteinExistence type="predicted"/>
<evidence type="ECO:0000313" key="3">
    <source>
        <dbReference type="EMBL" id="CAB4210778.1"/>
    </source>
</evidence>
<sequence length="271" mass="28331">MPSSATITSFYTFAPLTTIRSAQVNSNFDLWRGHVIPIDGSATSFSNHAYDLGAAGYSWRGLFSQYGNFYQNTTGSVPAAPAAGRMALYFKDDGTLYKKNPAGVETAVGSAGGGGGSSIDWVEDANAPLASFEYGAKTYIYSDGLAQYLYAQVRVPSTFVAGSQINLRGIFYASGTSSTILFQTLATLIRTGSDAISSTTNQRTSTNSAVTLATTLNRPNAFVCDLTDSGGLVNGVTATAGDLILVRLTRGAGTSTIDATVPVYASEVTFA</sequence>
<evidence type="ECO:0000313" key="2">
    <source>
        <dbReference type="EMBL" id="CAB4198161.1"/>
    </source>
</evidence>
<organism evidence="1">
    <name type="scientific">uncultured Caudovirales phage</name>
    <dbReference type="NCBI Taxonomy" id="2100421"/>
    <lineage>
        <taxon>Viruses</taxon>
        <taxon>Duplodnaviria</taxon>
        <taxon>Heunggongvirae</taxon>
        <taxon>Uroviricota</taxon>
        <taxon>Caudoviricetes</taxon>
        <taxon>Peduoviridae</taxon>
        <taxon>Maltschvirus</taxon>
        <taxon>Maltschvirus maltsch</taxon>
    </lineage>
</organism>
<accession>A0A6J5PF06</accession>
<evidence type="ECO:0000313" key="1">
    <source>
        <dbReference type="EMBL" id="CAB4170023.1"/>
    </source>
</evidence>
<reference evidence="1" key="1">
    <citation type="submission" date="2020-05" db="EMBL/GenBank/DDBJ databases">
        <authorList>
            <person name="Chiriac C."/>
            <person name="Salcher M."/>
            <person name="Ghai R."/>
            <person name="Kavagutti S V."/>
        </authorList>
    </citation>
    <scope>NUCLEOTIDE SEQUENCE</scope>
</reference>
<dbReference type="EMBL" id="LR796854">
    <property type="protein sequence ID" value="CAB4170023.1"/>
    <property type="molecule type" value="Genomic_DNA"/>
</dbReference>
<dbReference type="EMBL" id="LR797363">
    <property type="protein sequence ID" value="CAB4210778.1"/>
    <property type="molecule type" value="Genomic_DNA"/>
</dbReference>
<gene>
    <name evidence="2" type="ORF">UFOVP1318_58</name>
    <name evidence="3" type="ORF">UFOVP1430_44</name>
    <name evidence="1" type="ORF">UFOVP903_46</name>
</gene>
<name>A0A6J5PF06_9CAUD</name>
<protein>
    <submittedName>
        <fullName evidence="1">Uncharacterized protein</fullName>
    </submittedName>
</protein>